<accession>A0ACB8KBJ0</accession>
<protein>
    <submittedName>
        <fullName evidence="1">Uncharacterized protein</fullName>
    </submittedName>
</protein>
<evidence type="ECO:0000313" key="2">
    <source>
        <dbReference type="Proteomes" id="UP000829398"/>
    </source>
</evidence>
<name>A0ACB8KBJ0_CITSI</name>
<comment type="caution">
    <text evidence="1">The sequence shown here is derived from an EMBL/GenBank/DDBJ whole genome shotgun (WGS) entry which is preliminary data.</text>
</comment>
<gene>
    <name evidence="1" type="ORF">KPL71_014419</name>
</gene>
<evidence type="ECO:0000313" key="1">
    <source>
        <dbReference type="EMBL" id="KAH9751751.1"/>
    </source>
</evidence>
<dbReference type="EMBL" id="CM039174">
    <property type="protein sequence ID" value="KAH9751751.1"/>
    <property type="molecule type" value="Genomic_DNA"/>
</dbReference>
<sequence length="470" mass="54059">MREGTMSEVEVMVMVMDEVEISTTITPIMPKEKAQPEDEAEAIQDRECRAPSTRIEERVNYVEEKNGEDGTLLLACNDTSGGQENTWYLDTGASNHMNGNISMFMELSESVNGSVTFGDDSKVLVKGKDKSRAKLDEKSEKFIFIGYDNNSKGYKLYNPNIGKIVISRDVVFDEERECDFGSDLYEGTERYDNLTLFCLFTDCEPVNFQEVALGEKWRIAMDEEIKAIVKNDTWELTTFRKGHKAIGVKWVYKMKRNVKGEIKRHKARLVAKGYSQKAGIDYDEVFAPVARLETIRLIISLAAQNKWKIFKWIDPSLFEEFKRVIIKEFEMTDIGLMAYYLDIEVKQNEVDIFISQESYVKEILKRFKMNNCKPISTPVECRVKLSKHDEGEDIDPTFFKSLVGSLRYLTCTGPNILYVVGLVSRYMEKSKTTHFKAAKRILRYIKGTINFGLLYSFSNDYKLVGYSDSH</sequence>
<proteinExistence type="predicted"/>
<organism evidence="1 2">
    <name type="scientific">Citrus sinensis</name>
    <name type="common">Sweet orange</name>
    <name type="synonym">Citrus aurantium var. sinensis</name>
    <dbReference type="NCBI Taxonomy" id="2711"/>
    <lineage>
        <taxon>Eukaryota</taxon>
        <taxon>Viridiplantae</taxon>
        <taxon>Streptophyta</taxon>
        <taxon>Embryophyta</taxon>
        <taxon>Tracheophyta</taxon>
        <taxon>Spermatophyta</taxon>
        <taxon>Magnoliopsida</taxon>
        <taxon>eudicotyledons</taxon>
        <taxon>Gunneridae</taxon>
        <taxon>Pentapetalae</taxon>
        <taxon>rosids</taxon>
        <taxon>malvids</taxon>
        <taxon>Sapindales</taxon>
        <taxon>Rutaceae</taxon>
        <taxon>Aurantioideae</taxon>
        <taxon>Citrus</taxon>
    </lineage>
</organism>
<dbReference type="Proteomes" id="UP000829398">
    <property type="component" value="Chromosome 5"/>
</dbReference>
<keyword evidence="2" id="KW-1185">Reference proteome</keyword>
<reference evidence="2" key="1">
    <citation type="journal article" date="2023" name="Hortic. Res.">
        <title>A chromosome-level phased genome enabling allele-level studies in sweet orange: a case study on citrus Huanglongbing tolerance.</title>
        <authorList>
            <person name="Wu B."/>
            <person name="Yu Q."/>
            <person name="Deng Z."/>
            <person name="Duan Y."/>
            <person name="Luo F."/>
            <person name="Gmitter F. Jr."/>
        </authorList>
    </citation>
    <scope>NUCLEOTIDE SEQUENCE [LARGE SCALE GENOMIC DNA]</scope>
    <source>
        <strain evidence="2">cv. Valencia</strain>
    </source>
</reference>